<dbReference type="RefSeq" id="WP_194506278.1">
    <property type="nucleotide sequence ID" value="NZ_JADILU010000001.1"/>
</dbReference>
<evidence type="ECO:0000313" key="3">
    <source>
        <dbReference type="Proteomes" id="UP001597548"/>
    </source>
</evidence>
<evidence type="ECO:0008006" key="4">
    <source>
        <dbReference type="Google" id="ProtNLM"/>
    </source>
</evidence>
<comment type="caution">
    <text evidence="2">The sequence shown here is derived from an EMBL/GenBank/DDBJ whole genome shotgun (WGS) entry which is preliminary data.</text>
</comment>
<name>A0ABW5ZWQ7_9FLAO</name>
<feature type="region of interest" description="Disordered" evidence="1">
    <location>
        <begin position="90"/>
        <end position="117"/>
    </location>
</feature>
<organism evidence="2 3">
    <name type="scientific">Psychroserpens luteus</name>
    <dbReference type="NCBI Taxonomy" id="1434066"/>
    <lineage>
        <taxon>Bacteria</taxon>
        <taxon>Pseudomonadati</taxon>
        <taxon>Bacteroidota</taxon>
        <taxon>Flavobacteriia</taxon>
        <taxon>Flavobacteriales</taxon>
        <taxon>Flavobacteriaceae</taxon>
        <taxon>Psychroserpens</taxon>
    </lineage>
</organism>
<sequence length="117" mass="13746">MKTNKEQLMKHFATVLRNLALGKETESLMSKNLAFYFSRKELIEIIKKRFDGTIPKEHNLVELENKELLELIGNEMFIISYVTEKWSREVSDEKSKPEKANPNSTKIQKQKSDEKKD</sequence>
<gene>
    <name evidence="2" type="ORF">ACFS29_14515</name>
</gene>
<evidence type="ECO:0000256" key="1">
    <source>
        <dbReference type="SAM" id="MobiDB-lite"/>
    </source>
</evidence>
<evidence type="ECO:0000313" key="2">
    <source>
        <dbReference type="EMBL" id="MFD2916865.1"/>
    </source>
</evidence>
<feature type="compositionally biased region" description="Basic and acidic residues" evidence="1">
    <location>
        <begin position="90"/>
        <end position="99"/>
    </location>
</feature>
<dbReference type="Proteomes" id="UP001597548">
    <property type="component" value="Unassembled WGS sequence"/>
</dbReference>
<reference evidence="3" key="1">
    <citation type="journal article" date="2019" name="Int. J. Syst. Evol. Microbiol.">
        <title>The Global Catalogue of Microorganisms (GCM) 10K type strain sequencing project: providing services to taxonomists for standard genome sequencing and annotation.</title>
        <authorList>
            <consortium name="The Broad Institute Genomics Platform"/>
            <consortium name="The Broad Institute Genome Sequencing Center for Infectious Disease"/>
            <person name="Wu L."/>
            <person name="Ma J."/>
        </authorList>
    </citation>
    <scope>NUCLEOTIDE SEQUENCE [LARGE SCALE GENOMIC DNA]</scope>
    <source>
        <strain evidence="3">KCTC 32514</strain>
    </source>
</reference>
<proteinExistence type="predicted"/>
<accession>A0ABW5ZWQ7</accession>
<dbReference type="EMBL" id="JBHUOS010000010">
    <property type="protein sequence ID" value="MFD2916865.1"/>
    <property type="molecule type" value="Genomic_DNA"/>
</dbReference>
<protein>
    <recommendedName>
        <fullName evidence="4">HEPN domain-containing protein</fullName>
    </recommendedName>
</protein>
<keyword evidence="3" id="KW-1185">Reference proteome</keyword>